<reference evidence="1 2" key="1">
    <citation type="submission" date="2015-08" db="EMBL/GenBank/DDBJ databases">
        <title>Ancestral chromatin configuration constrains chromatin evolution on differentiating sex chromosomes in Drosophila.</title>
        <authorList>
            <person name="Zhou Q."/>
            <person name="Bachtrog D."/>
        </authorList>
    </citation>
    <scope>NUCLEOTIDE SEQUENCE [LARGE SCALE GENOMIC DNA]</scope>
    <source>
        <tissue evidence="1">Whole larvae</tissue>
    </source>
</reference>
<sequence length="213" mass="23828">MSDEGSQTGNTTSKERKTLWYSIEEIGQEGSCPSCGIVTFHLKNVLSHVKRCFSIKKVGPIYRLYGYTECKCGILLANSEKAKKLHHCAGEVPAFEFDMNSLRKSVIPPTFAHKPKNVSREPLQPKPWIRNFVSPLKINVDNMQDSSQPAPYVRNFDICTNKQEPQDVSVYSISSNNGAILVRGMKPSITDTDEIVIKKRALRLPTLKEGKGS</sequence>
<evidence type="ECO:0000313" key="1">
    <source>
        <dbReference type="EMBL" id="ALC41502.1"/>
    </source>
</evidence>
<accession>A0A0M4ECM2</accession>
<dbReference type="Proteomes" id="UP000494163">
    <property type="component" value="Chromosome 2R"/>
</dbReference>
<dbReference type="AlphaFoldDB" id="A0A0M4ECM2"/>
<evidence type="ECO:0000313" key="2">
    <source>
        <dbReference type="Proteomes" id="UP000494163"/>
    </source>
</evidence>
<dbReference type="OMA" id="GYTECKC"/>
<proteinExistence type="predicted"/>
<protein>
    <submittedName>
        <fullName evidence="1">CG30096</fullName>
    </submittedName>
</protein>
<keyword evidence="2" id="KW-1185">Reference proteome</keyword>
<gene>
    <name evidence="1" type="ORF">Dbus_chr2Rg1081</name>
</gene>
<name>A0A0M4ECM2_DROBS</name>
<organism evidence="1 2">
    <name type="scientific">Drosophila busckii</name>
    <name type="common">Fruit fly</name>
    <dbReference type="NCBI Taxonomy" id="30019"/>
    <lineage>
        <taxon>Eukaryota</taxon>
        <taxon>Metazoa</taxon>
        <taxon>Ecdysozoa</taxon>
        <taxon>Arthropoda</taxon>
        <taxon>Hexapoda</taxon>
        <taxon>Insecta</taxon>
        <taxon>Pterygota</taxon>
        <taxon>Neoptera</taxon>
        <taxon>Endopterygota</taxon>
        <taxon>Diptera</taxon>
        <taxon>Brachycera</taxon>
        <taxon>Muscomorpha</taxon>
        <taxon>Ephydroidea</taxon>
        <taxon>Drosophilidae</taxon>
        <taxon>Drosophila</taxon>
    </lineage>
</organism>
<dbReference type="OrthoDB" id="7882387at2759"/>
<dbReference type="EMBL" id="CP012524">
    <property type="protein sequence ID" value="ALC41502.1"/>
    <property type="molecule type" value="Genomic_DNA"/>
</dbReference>